<dbReference type="RefSeq" id="WP_049698383.1">
    <property type="nucleotide sequence ID" value="NZ_CBDRLS010000004.1"/>
</dbReference>
<dbReference type="InterPro" id="IPR015797">
    <property type="entry name" value="NUDIX_hydrolase-like_dom_sf"/>
</dbReference>
<accession>A0ABR5IFA6</accession>
<evidence type="ECO:0000313" key="4">
    <source>
        <dbReference type="Proteomes" id="UP000037247"/>
    </source>
</evidence>
<gene>
    <name evidence="3" type="ORF">ABW18_07750</name>
</gene>
<protein>
    <submittedName>
        <fullName evidence="3">NUDIX hydrolase</fullName>
    </submittedName>
</protein>
<keyword evidence="4" id="KW-1185">Reference proteome</keyword>
<dbReference type="InterPro" id="IPR020084">
    <property type="entry name" value="NUDIX_hydrolase_CS"/>
</dbReference>
<dbReference type="PANTHER" id="PTHR21340">
    <property type="entry name" value="DIADENOSINE 5,5-P1,P4-TETRAPHOSPHATE PYROPHOSPHOHYDROLASE MUTT"/>
    <property type="match status" value="1"/>
</dbReference>
<dbReference type="InterPro" id="IPR000086">
    <property type="entry name" value="NUDIX_hydrolase_dom"/>
</dbReference>
<dbReference type="CDD" id="cd03673">
    <property type="entry name" value="NUDIX_Ap6A_hydrolase"/>
    <property type="match status" value="1"/>
</dbReference>
<dbReference type="SUPFAM" id="SSF55811">
    <property type="entry name" value="Nudix"/>
    <property type="match status" value="1"/>
</dbReference>
<proteinExistence type="predicted"/>
<name>A0ABR5IFA6_9ACTN</name>
<feature type="domain" description="Nudix hydrolase" evidence="2">
    <location>
        <begin position="6"/>
        <end position="132"/>
    </location>
</feature>
<dbReference type="Gene3D" id="3.40.50.1240">
    <property type="entry name" value="Phosphoglycerate mutase-like"/>
    <property type="match status" value="1"/>
</dbReference>
<dbReference type="CDD" id="cd07067">
    <property type="entry name" value="HP_PGM_like"/>
    <property type="match status" value="1"/>
</dbReference>
<dbReference type="InterPro" id="IPR051325">
    <property type="entry name" value="Nudix_hydrolase_domain"/>
</dbReference>
<dbReference type="SUPFAM" id="SSF53254">
    <property type="entry name" value="Phosphoglycerate mutase-like"/>
    <property type="match status" value="1"/>
</dbReference>
<dbReference type="Pfam" id="PF00300">
    <property type="entry name" value="His_Phos_1"/>
    <property type="match status" value="1"/>
</dbReference>
<evidence type="ECO:0000256" key="1">
    <source>
        <dbReference type="ARBA" id="ARBA00022801"/>
    </source>
</evidence>
<keyword evidence="1 3" id="KW-0378">Hydrolase</keyword>
<dbReference type="PROSITE" id="PS00893">
    <property type="entry name" value="NUDIX_BOX"/>
    <property type="match status" value="1"/>
</dbReference>
<dbReference type="Gene3D" id="3.90.79.10">
    <property type="entry name" value="Nucleoside Triphosphate Pyrophosphohydrolase"/>
    <property type="match status" value="1"/>
</dbReference>
<dbReference type="PROSITE" id="PS51462">
    <property type="entry name" value="NUDIX"/>
    <property type="match status" value="1"/>
</dbReference>
<dbReference type="InterPro" id="IPR029033">
    <property type="entry name" value="His_PPase_superfam"/>
</dbReference>
<reference evidence="3 4" key="1">
    <citation type="submission" date="2015-05" db="EMBL/GenBank/DDBJ databases">
        <title>Draft genome sequence of the bacterium Gordonia jacobaea a new member of the Gordonia genus.</title>
        <authorList>
            <person name="Jimenez-Galisteo G."/>
            <person name="Dominguez A."/>
            <person name="Munoz E."/>
            <person name="Vinas M."/>
        </authorList>
    </citation>
    <scope>NUCLEOTIDE SEQUENCE [LARGE SCALE GENOMIC DNA]</scope>
    <source>
        <strain evidence="4">mv1</strain>
    </source>
</reference>
<dbReference type="GO" id="GO:0016787">
    <property type="term" value="F:hydrolase activity"/>
    <property type="evidence" value="ECO:0007669"/>
    <property type="project" value="UniProtKB-KW"/>
</dbReference>
<dbReference type="Proteomes" id="UP000037247">
    <property type="component" value="Unassembled WGS sequence"/>
</dbReference>
<dbReference type="Pfam" id="PF00293">
    <property type="entry name" value="NUDIX"/>
    <property type="match status" value="1"/>
</dbReference>
<dbReference type="EMBL" id="LDTZ01000015">
    <property type="protein sequence ID" value="KNA92051.1"/>
    <property type="molecule type" value="Genomic_DNA"/>
</dbReference>
<comment type="caution">
    <text evidence="3">The sequence shown here is derived from an EMBL/GenBank/DDBJ whole genome shotgun (WGS) entry which is preliminary data.</text>
</comment>
<sequence>MSKTHKTIWAAGGVLWRPRENNSVEIGVIHRPRYDDWTLPKGKIEADETLVMTAVREIGEETGYRVRVGRYLRDVSYNISSGRKRVRYWSARAVGGDFVENHEVDEMEWLGVDAAERLLSYSQDRRVLREFLRLPADLDTLVLVRHAKAGSRSRYHGDDRLRPLDAEGRAQADALSVMLPAFGTNEIHSADRTRCEQTLAPTARALGVPIIMESTLSEEAFRDDPVAAQRRIVDLATDSGPVVRAVCSQGKVIPPLMEWWGKQDGASLPAARNRKASAWVVSTHQGKLVAADHIDSPLPHRDVE</sequence>
<dbReference type="SMART" id="SM00855">
    <property type="entry name" value="PGAM"/>
    <property type="match status" value="1"/>
</dbReference>
<evidence type="ECO:0000313" key="3">
    <source>
        <dbReference type="EMBL" id="KNA92051.1"/>
    </source>
</evidence>
<dbReference type="InterPro" id="IPR013078">
    <property type="entry name" value="His_Pase_superF_clade-1"/>
</dbReference>
<organism evidence="3 4">
    <name type="scientific">Gordonia jacobaea</name>
    <dbReference type="NCBI Taxonomy" id="122202"/>
    <lineage>
        <taxon>Bacteria</taxon>
        <taxon>Bacillati</taxon>
        <taxon>Actinomycetota</taxon>
        <taxon>Actinomycetes</taxon>
        <taxon>Mycobacteriales</taxon>
        <taxon>Gordoniaceae</taxon>
        <taxon>Gordonia</taxon>
    </lineage>
</organism>
<dbReference type="PANTHER" id="PTHR21340:SF0">
    <property type="entry name" value="BIS(5'-NUCLEOSYL)-TETRAPHOSPHATASE [ASYMMETRICAL]"/>
    <property type="match status" value="1"/>
</dbReference>
<evidence type="ECO:0000259" key="2">
    <source>
        <dbReference type="PROSITE" id="PS51462"/>
    </source>
</evidence>